<feature type="region of interest" description="Disordered" evidence="1">
    <location>
        <begin position="1"/>
        <end position="25"/>
    </location>
</feature>
<organism evidence="2 3">
    <name type="scientific">Hyalangium minutum</name>
    <dbReference type="NCBI Taxonomy" id="394096"/>
    <lineage>
        <taxon>Bacteria</taxon>
        <taxon>Pseudomonadati</taxon>
        <taxon>Myxococcota</taxon>
        <taxon>Myxococcia</taxon>
        <taxon>Myxococcales</taxon>
        <taxon>Cystobacterineae</taxon>
        <taxon>Archangiaceae</taxon>
        <taxon>Hyalangium</taxon>
    </lineage>
</organism>
<keyword evidence="3" id="KW-1185">Reference proteome</keyword>
<dbReference type="STRING" id="394096.DB31_8153"/>
<evidence type="ECO:0000256" key="1">
    <source>
        <dbReference type="SAM" id="MobiDB-lite"/>
    </source>
</evidence>
<evidence type="ECO:0000313" key="2">
    <source>
        <dbReference type="EMBL" id="KFE67670.1"/>
    </source>
</evidence>
<proteinExistence type="predicted"/>
<dbReference type="AlphaFoldDB" id="A0A085WJ07"/>
<accession>A0A085WJ07</accession>
<dbReference type="Proteomes" id="UP000028725">
    <property type="component" value="Unassembled WGS sequence"/>
</dbReference>
<sequence length="86" mass="9121">MGGCGASSGLGHGRVPGDARTPARGVGSVCHCPGSYRKVSAHCVIPRRADEFRWPTTARAALHLPAQRAISGHFGRHFRPCSALQF</sequence>
<reference evidence="2 3" key="1">
    <citation type="submission" date="2014-04" db="EMBL/GenBank/DDBJ databases">
        <title>Genome assembly of Hyalangium minutum DSM 14724.</title>
        <authorList>
            <person name="Sharma G."/>
            <person name="Subramanian S."/>
        </authorList>
    </citation>
    <scope>NUCLEOTIDE SEQUENCE [LARGE SCALE GENOMIC DNA]</scope>
    <source>
        <strain evidence="2 3">DSM 14724</strain>
    </source>
</reference>
<protein>
    <submittedName>
        <fullName evidence="2">Uncharacterized protein</fullName>
    </submittedName>
</protein>
<dbReference type="EMBL" id="JMCB01000007">
    <property type="protein sequence ID" value="KFE67670.1"/>
    <property type="molecule type" value="Genomic_DNA"/>
</dbReference>
<feature type="compositionally biased region" description="Gly residues" evidence="1">
    <location>
        <begin position="1"/>
        <end position="14"/>
    </location>
</feature>
<gene>
    <name evidence="2" type="ORF">DB31_8153</name>
</gene>
<name>A0A085WJ07_9BACT</name>
<comment type="caution">
    <text evidence="2">The sequence shown here is derived from an EMBL/GenBank/DDBJ whole genome shotgun (WGS) entry which is preliminary data.</text>
</comment>
<evidence type="ECO:0000313" key="3">
    <source>
        <dbReference type="Proteomes" id="UP000028725"/>
    </source>
</evidence>